<dbReference type="PANTHER" id="PTHR44051:SF19">
    <property type="entry name" value="DISULFIDE-BOND OXIDOREDUCTASE YFCG"/>
    <property type="match status" value="1"/>
</dbReference>
<evidence type="ECO:0000256" key="1">
    <source>
        <dbReference type="ARBA" id="ARBA00007409"/>
    </source>
</evidence>
<keyword evidence="2 5" id="KW-0808">Transferase</keyword>
<evidence type="ECO:0000256" key="2">
    <source>
        <dbReference type="ARBA" id="ARBA00022679"/>
    </source>
</evidence>
<dbReference type="PROSITE" id="PS50404">
    <property type="entry name" value="GST_NTER"/>
    <property type="match status" value="1"/>
</dbReference>
<comment type="similarity">
    <text evidence="1">Belongs to the GST superfamily.</text>
</comment>
<dbReference type="InterPro" id="IPR004045">
    <property type="entry name" value="Glutathione_S-Trfase_N"/>
</dbReference>
<evidence type="ECO:0000313" key="6">
    <source>
        <dbReference type="Proteomes" id="UP000241229"/>
    </source>
</evidence>
<evidence type="ECO:0000259" key="4">
    <source>
        <dbReference type="PROSITE" id="PS50405"/>
    </source>
</evidence>
<dbReference type="InterPro" id="IPR036282">
    <property type="entry name" value="Glutathione-S-Trfase_C_sf"/>
</dbReference>
<dbReference type="SFLD" id="SFLDG01150">
    <property type="entry name" value="Main.1:_Beta-like"/>
    <property type="match status" value="1"/>
</dbReference>
<feature type="domain" description="GST C-terminal" evidence="4">
    <location>
        <begin position="85"/>
        <end position="208"/>
    </location>
</feature>
<dbReference type="Pfam" id="PF13409">
    <property type="entry name" value="GST_N_2"/>
    <property type="match status" value="1"/>
</dbReference>
<dbReference type="AlphaFoldDB" id="A0A2P7SLD8"/>
<evidence type="ECO:0000313" key="5">
    <source>
        <dbReference type="EMBL" id="PSJ63299.1"/>
    </source>
</evidence>
<dbReference type="EMBL" id="PXYK01000005">
    <property type="protein sequence ID" value="PSJ63299.1"/>
    <property type="molecule type" value="Genomic_DNA"/>
</dbReference>
<dbReference type="InterPro" id="IPR004046">
    <property type="entry name" value="GST_C"/>
</dbReference>
<reference evidence="5 6" key="1">
    <citation type="submission" date="2018-03" db="EMBL/GenBank/DDBJ databases">
        <title>The draft genome of Mesorhizobium sp. 6GN-30.</title>
        <authorList>
            <person name="Liu L."/>
            <person name="Li L."/>
            <person name="Wang T."/>
            <person name="Zhang X."/>
            <person name="Liang L."/>
        </authorList>
    </citation>
    <scope>NUCLEOTIDE SEQUENCE [LARGE SCALE GENOMIC DNA]</scope>
    <source>
        <strain evidence="5 6">6GN30</strain>
    </source>
</reference>
<dbReference type="GO" id="GO:0016740">
    <property type="term" value="F:transferase activity"/>
    <property type="evidence" value="ECO:0007669"/>
    <property type="project" value="UniProtKB-KW"/>
</dbReference>
<dbReference type="Gene3D" id="3.40.30.10">
    <property type="entry name" value="Glutaredoxin"/>
    <property type="match status" value="1"/>
</dbReference>
<gene>
    <name evidence="5" type="ORF">C7I84_06580</name>
</gene>
<proteinExistence type="inferred from homology"/>
<accession>A0A2P7SLD8</accession>
<dbReference type="InterPro" id="IPR010987">
    <property type="entry name" value="Glutathione-S-Trfase_C-like"/>
</dbReference>
<dbReference type="SUPFAM" id="SSF47616">
    <property type="entry name" value="GST C-terminal domain-like"/>
    <property type="match status" value="1"/>
</dbReference>
<dbReference type="PANTHER" id="PTHR44051">
    <property type="entry name" value="GLUTATHIONE S-TRANSFERASE-RELATED"/>
    <property type="match status" value="1"/>
</dbReference>
<dbReference type="InterPro" id="IPR040079">
    <property type="entry name" value="Glutathione_S-Trfase"/>
</dbReference>
<dbReference type="InterPro" id="IPR036249">
    <property type="entry name" value="Thioredoxin-like_sf"/>
</dbReference>
<sequence>MYKLLGRQTSGNVQKVIFMLEELGAGYDRQDYGRQFENTQTAEYKALNPTSKVPTLVDGDTVIWESNTILRYLANTEGAHLTGATAAEKTEVERWMDFLLAAVNPGYLAAFKGAKLTPEEQTADYKEQVKDLVAQLKIVDGHLAGKDFLALGKLTIADIACAPILKRCIDFKIERPALPNLERWVAAIAGRPAFKVATGAAPAAPKAA</sequence>
<dbReference type="CDD" id="cd03047">
    <property type="entry name" value="GST_N_2"/>
    <property type="match status" value="1"/>
</dbReference>
<dbReference type="SFLD" id="SFLDS00019">
    <property type="entry name" value="Glutathione_Transferase_(cytos"/>
    <property type="match status" value="1"/>
</dbReference>
<dbReference type="FunFam" id="3.40.30.10:FF:000039">
    <property type="entry name" value="Glutathione S-transferase domain"/>
    <property type="match status" value="1"/>
</dbReference>
<dbReference type="Pfam" id="PF00043">
    <property type="entry name" value="GST_C"/>
    <property type="match status" value="1"/>
</dbReference>
<dbReference type="Proteomes" id="UP000241229">
    <property type="component" value="Unassembled WGS sequence"/>
</dbReference>
<dbReference type="SUPFAM" id="SSF52833">
    <property type="entry name" value="Thioredoxin-like"/>
    <property type="match status" value="1"/>
</dbReference>
<dbReference type="PROSITE" id="PS50405">
    <property type="entry name" value="GST_CTER"/>
    <property type="match status" value="1"/>
</dbReference>
<feature type="domain" description="GST N-terminal" evidence="3">
    <location>
        <begin position="1"/>
        <end position="81"/>
    </location>
</feature>
<keyword evidence="6" id="KW-1185">Reference proteome</keyword>
<protein>
    <submittedName>
        <fullName evidence="5">Glutathione S-transferase family protein</fullName>
    </submittedName>
</protein>
<organism evidence="5 6">
    <name type="scientific">Kumtagia ephedrae</name>
    <dbReference type="NCBI Taxonomy" id="2116701"/>
    <lineage>
        <taxon>Bacteria</taxon>
        <taxon>Pseudomonadati</taxon>
        <taxon>Pseudomonadota</taxon>
        <taxon>Alphaproteobacteria</taxon>
        <taxon>Hyphomicrobiales</taxon>
        <taxon>Phyllobacteriaceae</taxon>
        <taxon>Kumtagia</taxon>
    </lineage>
</organism>
<comment type="caution">
    <text evidence="5">The sequence shown here is derived from an EMBL/GenBank/DDBJ whole genome shotgun (WGS) entry which is preliminary data.</text>
</comment>
<dbReference type="SFLD" id="SFLDG00358">
    <property type="entry name" value="Main_(cytGST)"/>
    <property type="match status" value="1"/>
</dbReference>
<name>A0A2P7SLD8_9HYPH</name>
<evidence type="ECO:0000259" key="3">
    <source>
        <dbReference type="PROSITE" id="PS50404"/>
    </source>
</evidence>
<dbReference type="OrthoDB" id="9810080at2"/>
<dbReference type="Gene3D" id="1.20.1050.10">
    <property type="match status" value="1"/>
</dbReference>
<dbReference type="RefSeq" id="WP_106771362.1">
    <property type="nucleotide sequence ID" value="NZ_PXYK01000005.1"/>
</dbReference>